<name>A0A834BNA7_9CHIR</name>
<dbReference type="Proteomes" id="UP000664940">
    <property type="component" value="Unassembled WGS sequence"/>
</dbReference>
<protein>
    <submittedName>
        <fullName evidence="2">Uncharacterized protein</fullName>
    </submittedName>
</protein>
<sequence>MNVWKHFLKSTDIPQTAASAKNAKEGVKLESCGGDDFNTMYGNTVYRVTPAQNKGPCILRGRCGEQGQWLEVCQIQKWAAQKATQKVKFNLLSWRSLDLLCHGYLQKKCSKNVKCLVVGFCHFFSLSSQPTRAKDLTAGWIIWPFYTIPPLSCSVLFFLFRLLKNHSSSLQSHLGSVPSFLLSLSCIGSEGLLTGSEFLLSNTVFC</sequence>
<keyword evidence="1" id="KW-0812">Transmembrane</keyword>
<evidence type="ECO:0000313" key="2">
    <source>
        <dbReference type="EMBL" id="KAF6131210.1"/>
    </source>
</evidence>
<organism evidence="2 3">
    <name type="scientific">Phyllostomus discolor</name>
    <name type="common">pale spear-nosed bat</name>
    <dbReference type="NCBI Taxonomy" id="89673"/>
    <lineage>
        <taxon>Eukaryota</taxon>
        <taxon>Metazoa</taxon>
        <taxon>Chordata</taxon>
        <taxon>Craniata</taxon>
        <taxon>Vertebrata</taxon>
        <taxon>Euteleostomi</taxon>
        <taxon>Mammalia</taxon>
        <taxon>Eutheria</taxon>
        <taxon>Laurasiatheria</taxon>
        <taxon>Chiroptera</taxon>
        <taxon>Yangochiroptera</taxon>
        <taxon>Phyllostomidae</taxon>
        <taxon>Phyllostominae</taxon>
        <taxon>Phyllostomus</taxon>
    </lineage>
</organism>
<gene>
    <name evidence="2" type="ORF">HJG60_008080</name>
</gene>
<keyword evidence="1" id="KW-1133">Transmembrane helix</keyword>
<accession>A0A834BNA7</accession>
<evidence type="ECO:0000256" key="1">
    <source>
        <dbReference type="SAM" id="Phobius"/>
    </source>
</evidence>
<dbReference type="AlphaFoldDB" id="A0A834BNA7"/>
<evidence type="ECO:0000313" key="3">
    <source>
        <dbReference type="Proteomes" id="UP000664940"/>
    </source>
</evidence>
<proteinExistence type="predicted"/>
<keyword evidence="1" id="KW-0472">Membrane</keyword>
<reference evidence="2 3" key="1">
    <citation type="journal article" date="2020" name="Nature">
        <title>Six reference-quality genomes reveal evolution of bat adaptations.</title>
        <authorList>
            <person name="Jebb D."/>
            <person name="Huang Z."/>
            <person name="Pippel M."/>
            <person name="Hughes G.M."/>
            <person name="Lavrichenko K."/>
            <person name="Devanna P."/>
            <person name="Winkler S."/>
            <person name="Jermiin L.S."/>
            <person name="Skirmuntt E.C."/>
            <person name="Katzourakis A."/>
            <person name="Burkitt-Gray L."/>
            <person name="Ray D.A."/>
            <person name="Sullivan K.A.M."/>
            <person name="Roscito J.G."/>
            <person name="Kirilenko B.M."/>
            <person name="Davalos L.M."/>
            <person name="Corthals A.P."/>
            <person name="Power M.L."/>
            <person name="Jones G."/>
            <person name="Ransome R.D."/>
            <person name="Dechmann D.K.N."/>
            <person name="Locatelli A.G."/>
            <person name="Puechmaille S.J."/>
            <person name="Fedrigo O."/>
            <person name="Jarvis E.D."/>
            <person name="Hiller M."/>
            <person name="Vernes S.C."/>
            <person name="Myers E.W."/>
            <person name="Teeling E.C."/>
        </authorList>
    </citation>
    <scope>NUCLEOTIDE SEQUENCE [LARGE SCALE GENOMIC DNA]</scope>
    <source>
        <strain evidence="2">Bat1K_MPI-CBG_1</strain>
    </source>
</reference>
<feature type="transmembrane region" description="Helical" evidence="1">
    <location>
        <begin position="140"/>
        <end position="163"/>
    </location>
</feature>
<comment type="caution">
    <text evidence="2">The sequence shown here is derived from an EMBL/GenBank/DDBJ whole genome shotgun (WGS) entry which is preliminary data.</text>
</comment>
<dbReference type="EMBL" id="JABVXQ010000001">
    <property type="protein sequence ID" value="KAF6131210.1"/>
    <property type="molecule type" value="Genomic_DNA"/>
</dbReference>